<dbReference type="Ensembl" id="ENSACDT00005010191.1">
    <property type="protein sequence ID" value="ENSACDP00005008508.1"/>
    <property type="gene ID" value="ENSACDG00005006195.1"/>
</dbReference>
<dbReference type="InterPro" id="IPR045250">
    <property type="entry name" value="p23-like"/>
</dbReference>
<dbReference type="GO" id="GO:0005634">
    <property type="term" value="C:nucleus"/>
    <property type="evidence" value="ECO:0007669"/>
    <property type="project" value="TreeGrafter"/>
</dbReference>
<evidence type="ECO:0000259" key="16">
    <source>
        <dbReference type="PROSITE" id="PS51203"/>
    </source>
</evidence>
<reference evidence="17" key="1">
    <citation type="submission" date="2025-08" db="UniProtKB">
        <authorList>
            <consortium name="Ensembl"/>
        </authorList>
    </citation>
    <scope>IDENTIFICATION</scope>
</reference>
<evidence type="ECO:0000256" key="8">
    <source>
        <dbReference type="ARBA" id="ARBA00022585"/>
    </source>
</evidence>
<evidence type="ECO:0000256" key="6">
    <source>
        <dbReference type="ARBA" id="ARBA00022501"/>
    </source>
</evidence>
<reference evidence="17" key="2">
    <citation type="submission" date="2025-09" db="UniProtKB">
        <authorList>
            <consortium name="Ensembl"/>
        </authorList>
    </citation>
    <scope>IDENTIFICATION</scope>
</reference>
<evidence type="ECO:0000256" key="2">
    <source>
        <dbReference type="ARBA" id="ARBA00004496"/>
    </source>
</evidence>
<feature type="domain" description="CS" evidence="16">
    <location>
        <begin position="12"/>
        <end position="138"/>
    </location>
</feature>
<accession>A0A8B9DMR1</accession>
<dbReference type="AlphaFoldDB" id="A0A8B9DMR1"/>
<evidence type="ECO:0000256" key="9">
    <source>
        <dbReference type="ARBA" id="ARBA00022832"/>
    </source>
</evidence>
<evidence type="ECO:0000256" key="14">
    <source>
        <dbReference type="ARBA" id="ARBA00040552"/>
    </source>
</evidence>
<dbReference type="GO" id="GO:0007004">
    <property type="term" value="P:telomere maintenance via telomerase"/>
    <property type="evidence" value="ECO:0007669"/>
    <property type="project" value="TreeGrafter"/>
</dbReference>
<evidence type="ECO:0000256" key="11">
    <source>
        <dbReference type="ARBA" id="ARBA00023160"/>
    </source>
</evidence>
<comment type="similarity">
    <text evidence="13">Belongs to the p23/wos2 family.</text>
</comment>
<evidence type="ECO:0000256" key="15">
    <source>
        <dbReference type="ARBA" id="ARBA00042997"/>
    </source>
</evidence>
<gene>
    <name evidence="17" type="primary">PTGES3</name>
</gene>
<dbReference type="GO" id="GO:0006457">
    <property type="term" value="P:protein folding"/>
    <property type="evidence" value="ECO:0007669"/>
    <property type="project" value="TreeGrafter"/>
</dbReference>
<keyword evidence="6" id="KW-0644">Prostaglandin metabolism</keyword>
<dbReference type="GO" id="GO:0051087">
    <property type="term" value="F:protein-folding chaperone binding"/>
    <property type="evidence" value="ECO:0007669"/>
    <property type="project" value="TreeGrafter"/>
</dbReference>
<name>A0A8B9DMR1_ANSCY</name>
<dbReference type="InterPro" id="IPR008978">
    <property type="entry name" value="HSP20-like_chaperone"/>
</dbReference>
<dbReference type="GO" id="GO:0051879">
    <property type="term" value="F:Hsp90 protein binding"/>
    <property type="evidence" value="ECO:0007669"/>
    <property type="project" value="InterPro"/>
</dbReference>
<comment type="subcellular location">
    <subcellularLocation>
        <location evidence="2">Cytoplasm</location>
    </subcellularLocation>
</comment>
<sequence>MAALERRRLSGGQPASAKWYDRRDYVFIEFCVEDSKDVNVNFEKSKLTFSCLGGSDNFKHLNEIDLFNNIDPNVSILWILFLLLCPERSAPSDAHLPPFRSKLGAARGGFVSCCMTGGILKASSSDGTRCHPPVPRVRAVRGAVKLPRVCSGSPKQSWCHSAWLHFLIAGCAAVFWLKAYRRFLNLFRSVHNGSYSDKYCITLQPPKDTPACLSLSVFLQSEEQLGRDAGRSLKSGPYFWVKE</sequence>
<dbReference type="GO" id="GO:0005829">
    <property type="term" value="C:cytosol"/>
    <property type="evidence" value="ECO:0007669"/>
    <property type="project" value="TreeGrafter"/>
</dbReference>
<evidence type="ECO:0000256" key="3">
    <source>
        <dbReference type="ARBA" id="ARBA00004702"/>
    </source>
</evidence>
<dbReference type="GO" id="GO:0051131">
    <property type="term" value="P:chaperone-mediated protein complex assembly"/>
    <property type="evidence" value="ECO:0007669"/>
    <property type="project" value="TreeGrafter"/>
</dbReference>
<dbReference type="EC" id="5.3.99.3" evidence="4"/>
<dbReference type="GO" id="GO:0001516">
    <property type="term" value="P:prostaglandin biosynthetic process"/>
    <property type="evidence" value="ECO:0007669"/>
    <property type="project" value="UniProtKB-KW"/>
</dbReference>
<evidence type="ECO:0000256" key="1">
    <source>
        <dbReference type="ARBA" id="ARBA00000609"/>
    </source>
</evidence>
<proteinExistence type="inferred from homology"/>
<evidence type="ECO:0000256" key="4">
    <source>
        <dbReference type="ARBA" id="ARBA00012203"/>
    </source>
</evidence>
<evidence type="ECO:0000313" key="17">
    <source>
        <dbReference type="Ensembl" id="ENSACDP00005008508.1"/>
    </source>
</evidence>
<dbReference type="Pfam" id="PF04969">
    <property type="entry name" value="CS"/>
    <property type="match status" value="1"/>
</dbReference>
<evidence type="ECO:0000256" key="12">
    <source>
        <dbReference type="ARBA" id="ARBA00023235"/>
    </source>
</evidence>
<dbReference type="PROSITE" id="PS51203">
    <property type="entry name" value="CS"/>
    <property type="match status" value="1"/>
</dbReference>
<dbReference type="InterPro" id="IPR007052">
    <property type="entry name" value="CS_dom"/>
</dbReference>
<keyword evidence="7" id="KW-0444">Lipid biosynthesis</keyword>
<dbReference type="Proteomes" id="UP000694521">
    <property type="component" value="Unplaced"/>
</dbReference>
<protein>
    <recommendedName>
        <fullName evidence="14">Prostaglandin E synthase 3</fullName>
        <ecNumber evidence="4">5.3.99.3</ecNumber>
    </recommendedName>
    <alternativeName>
        <fullName evidence="15">Cytosolic prostaglandin E2 synthase</fullName>
    </alternativeName>
</protein>
<dbReference type="Gene3D" id="2.60.40.790">
    <property type="match status" value="1"/>
</dbReference>
<comment type="catalytic activity">
    <reaction evidence="1">
        <text>prostaglandin H2 = prostaglandin E2</text>
        <dbReference type="Rhea" id="RHEA:12893"/>
        <dbReference type="ChEBI" id="CHEBI:57405"/>
        <dbReference type="ChEBI" id="CHEBI:606564"/>
        <dbReference type="EC" id="5.3.99.3"/>
    </reaction>
</comment>
<organism evidence="17 18">
    <name type="scientific">Anser cygnoides</name>
    <name type="common">Swan goose</name>
    <dbReference type="NCBI Taxonomy" id="8845"/>
    <lineage>
        <taxon>Eukaryota</taxon>
        <taxon>Metazoa</taxon>
        <taxon>Chordata</taxon>
        <taxon>Craniata</taxon>
        <taxon>Vertebrata</taxon>
        <taxon>Euteleostomi</taxon>
        <taxon>Archelosauria</taxon>
        <taxon>Archosauria</taxon>
        <taxon>Dinosauria</taxon>
        <taxon>Saurischia</taxon>
        <taxon>Theropoda</taxon>
        <taxon>Coelurosauria</taxon>
        <taxon>Aves</taxon>
        <taxon>Neognathae</taxon>
        <taxon>Galloanserae</taxon>
        <taxon>Anseriformes</taxon>
        <taxon>Anatidae</taxon>
        <taxon>Anserinae</taxon>
        <taxon>Anser</taxon>
    </lineage>
</organism>
<keyword evidence="10" id="KW-0443">Lipid metabolism</keyword>
<dbReference type="GO" id="GO:0050220">
    <property type="term" value="F:prostaglandin-E synthase activity"/>
    <property type="evidence" value="ECO:0007669"/>
    <property type="project" value="UniProtKB-EC"/>
</dbReference>
<dbReference type="SUPFAM" id="SSF49764">
    <property type="entry name" value="HSP20-like chaperones"/>
    <property type="match status" value="1"/>
</dbReference>
<keyword evidence="11" id="KW-0275">Fatty acid biosynthesis</keyword>
<evidence type="ECO:0000256" key="10">
    <source>
        <dbReference type="ARBA" id="ARBA00023098"/>
    </source>
</evidence>
<evidence type="ECO:0000256" key="5">
    <source>
        <dbReference type="ARBA" id="ARBA00022490"/>
    </source>
</evidence>
<evidence type="ECO:0000256" key="7">
    <source>
        <dbReference type="ARBA" id="ARBA00022516"/>
    </source>
</evidence>
<keyword evidence="5" id="KW-0963">Cytoplasm</keyword>
<keyword evidence="8" id="KW-0643">Prostaglandin biosynthesis</keyword>
<dbReference type="GO" id="GO:1905323">
    <property type="term" value="P:telomerase holoenzyme complex assembly"/>
    <property type="evidence" value="ECO:0007669"/>
    <property type="project" value="TreeGrafter"/>
</dbReference>
<keyword evidence="18" id="KW-1185">Reference proteome</keyword>
<keyword evidence="12" id="KW-0413">Isomerase</keyword>
<dbReference type="PANTHER" id="PTHR22932:SF3">
    <property type="entry name" value="PROSTAGLANDIN E SYNTHASE 3"/>
    <property type="match status" value="1"/>
</dbReference>
<keyword evidence="9" id="KW-0276">Fatty acid metabolism</keyword>
<evidence type="ECO:0000313" key="18">
    <source>
        <dbReference type="Proteomes" id="UP000694521"/>
    </source>
</evidence>
<evidence type="ECO:0000256" key="13">
    <source>
        <dbReference type="ARBA" id="ARBA00025733"/>
    </source>
</evidence>
<dbReference type="PANTHER" id="PTHR22932">
    <property type="entry name" value="TELOMERASE-BINDING PROTEIN P23 HSP90 CO-CHAPERONE"/>
    <property type="match status" value="1"/>
</dbReference>
<comment type="pathway">
    <text evidence="3">Lipid metabolism; prostaglandin biosynthesis.</text>
</comment>